<evidence type="ECO:0000256" key="4">
    <source>
        <dbReference type="ARBA" id="ARBA00023239"/>
    </source>
</evidence>
<dbReference type="Pfam" id="PF04227">
    <property type="entry name" value="Indigoidine_A"/>
    <property type="match status" value="1"/>
</dbReference>
<dbReference type="GO" id="GO:0016798">
    <property type="term" value="F:hydrolase activity, acting on glycosyl bonds"/>
    <property type="evidence" value="ECO:0007669"/>
    <property type="project" value="UniProtKB-KW"/>
</dbReference>
<dbReference type="AlphaFoldDB" id="A0A7C4W1K8"/>
<dbReference type="GO" id="GO:0004730">
    <property type="term" value="F:pseudouridylate synthase activity"/>
    <property type="evidence" value="ECO:0007669"/>
    <property type="project" value="UniProtKB-UniRule"/>
</dbReference>
<keyword evidence="5 6" id="KW-0326">Glycosidase</keyword>
<keyword evidence="4 6" id="KW-0456">Lyase</keyword>
<dbReference type="GO" id="GO:0046872">
    <property type="term" value="F:metal ion binding"/>
    <property type="evidence" value="ECO:0007669"/>
    <property type="project" value="UniProtKB-KW"/>
</dbReference>
<feature type="binding site" evidence="6">
    <location>
        <begin position="141"/>
        <end position="143"/>
    </location>
    <ligand>
        <name>substrate</name>
    </ligand>
</feature>
<feature type="binding site" evidence="6">
    <location>
        <position position="139"/>
    </location>
    <ligand>
        <name>Mn(2+)</name>
        <dbReference type="ChEBI" id="CHEBI:29035"/>
    </ligand>
</feature>
<comment type="cofactor">
    <cofactor evidence="6">
        <name>Mn(2+)</name>
        <dbReference type="ChEBI" id="CHEBI:29035"/>
    </cofactor>
    <text evidence="6">Binds 1 Mn(2+) ion per subunit.</text>
</comment>
<name>A0A7C4W1K8_9BACT</name>
<keyword evidence="1 6" id="KW-0479">Metal-binding</keyword>
<evidence type="ECO:0000256" key="2">
    <source>
        <dbReference type="ARBA" id="ARBA00022801"/>
    </source>
</evidence>
<dbReference type="SUPFAM" id="SSF110581">
    <property type="entry name" value="Indigoidine synthase A-like"/>
    <property type="match status" value="1"/>
</dbReference>
<evidence type="ECO:0000313" key="7">
    <source>
        <dbReference type="EMBL" id="HGU40428.1"/>
    </source>
</evidence>
<feature type="binding site" evidence="6">
    <location>
        <position position="110"/>
    </location>
    <ligand>
        <name>substrate</name>
    </ligand>
</feature>
<accession>A0A7C4W1K8</accession>
<dbReference type="Gene3D" id="3.40.1790.10">
    <property type="entry name" value="Indigoidine synthase domain"/>
    <property type="match status" value="1"/>
</dbReference>
<dbReference type="GO" id="GO:0005737">
    <property type="term" value="C:cytoplasm"/>
    <property type="evidence" value="ECO:0007669"/>
    <property type="project" value="TreeGrafter"/>
</dbReference>
<dbReference type="GO" id="GO:0046113">
    <property type="term" value="P:nucleobase catabolic process"/>
    <property type="evidence" value="ECO:0007669"/>
    <property type="project" value="UniProtKB-UniRule"/>
</dbReference>
<dbReference type="PANTHER" id="PTHR42909:SF1">
    <property type="entry name" value="CARBOHYDRATE KINASE PFKB DOMAIN-CONTAINING PROTEIN"/>
    <property type="match status" value="1"/>
</dbReference>
<feature type="active site" description="Proton donor" evidence="6">
    <location>
        <position position="30"/>
    </location>
</feature>
<organism evidence="7">
    <name type="scientific">Fervidobacterium thailandense</name>
    <dbReference type="NCBI Taxonomy" id="1008305"/>
    <lineage>
        <taxon>Bacteria</taxon>
        <taxon>Thermotogati</taxon>
        <taxon>Thermotogota</taxon>
        <taxon>Thermotogae</taxon>
        <taxon>Thermotogales</taxon>
        <taxon>Fervidobacteriaceae</taxon>
        <taxon>Fervidobacterium</taxon>
    </lineage>
</organism>
<dbReference type="HAMAP" id="MF_01876">
    <property type="entry name" value="PsiMP_glycosidase"/>
    <property type="match status" value="1"/>
</dbReference>
<sequence length="306" mass="33444">MKVGYSNQFLRISHEVVDGLDRRLPVVALETTVLAHGLPYPQNLELAKEIDKICRSYGVVPATIGIIRGEIIVGMNFEEINTLISDEPLKIGTREIPYAVALKKTAATTVSATVRIARIVGIDVFATGGIGGVHPGDWDVSQDITELCKNTCVVVSSGCKSILDVRKTIEFLETFQVTVVGYRTTKFPIFYEGISDYDLEYVVEHPKEIATIYTVKKELGIEGSVLVANPIPAEYAVSESEVQTYIKTALNECFEKGITGKTVTPYLLSRIAELSGGKTVRANAELIKNNVKLACEIARELAMGQT</sequence>
<evidence type="ECO:0000256" key="6">
    <source>
        <dbReference type="HAMAP-Rule" id="MF_01876"/>
    </source>
</evidence>
<dbReference type="InterPro" id="IPR022830">
    <property type="entry name" value="Indigdn_synthA-like"/>
</dbReference>
<proteinExistence type="inferred from homology"/>
<comment type="catalytic activity">
    <reaction evidence="6">
        <text>D-ribose 5-phosphate + uracil = psi-UMP + H2O</text>
        <dbReference type="Rhea" id="RHEA:18337"/>
        <dbReference type="ChEBI" id="CHEBI:15377"/>
        <dbReference type="ChEBI" id="CHEBI:17568"/>
        <dbReference type="ChEBI" id="CHEBI:58380"/>
        <dbReference type="ChEBI" id="CHEBI:78346"/>
        <dbReference type="EC" id="4.2.1.70"/>
    </reaction>
</comment>
<evidence type="ECO:0000256" key="1">
    <source>
        <dbReference type="ARBA" id="ARBA00022723"/>
    </source>
</evidence>
<keyword evidence="3 6" id="KW-0464">Manganese</keyword>
<keyword evidence="2 6" id="KW-0378">Hydrolase</keyword>
<comment type="function">
    <text evidence="6">Catalyzes the reversible cleavage of pseudouridine 5'-phosphate (PsiMP) to ribose 5-phosphate and uracil. Functions biologically in the cleavage direction, as part of a pseudouridine degradation pathway.</text>
</comment>
<comment type="similarity">
    <text evidence="6">Belongs to the pseudouridine-5'-phosphate glycosidase family.</text>
</comment>
<dbReference type="EC" id="4.2.1.70" evidence="6"/>
<dbReference type="EMBL" id="DSZY01000021">
    <property type="protein sequence ID" value="HGU40428.1"/>
    <property type="molecule type" value="Genomic_DNA"/>
</dbReference>
<evidence type="ECO:0000256" key="5">
    <source>
        <dbReference type="ARBA" id="ARBA00023295"/>
    </source>
</evidence>
<evidence type="ECO:0000256" key="3">
    <source>
        <dbReference type="ARBA" id="ARBA00023211"/>
    </source>
</evidence>
<comment type="caution">
    <text evidence="7">The sequence shown here is derived from an EMBL/GenBank/DDBJ whole genome shotgun (WGS) entry which is preliminary data.</text>
</comment>
<gene>
    <name evidence="6" type="primary">psuG</name>
    <name evidence="7" type="ORF">ENT77_04430</name>
</gene>
<dbReference type="PANTHER" id="PTHR42909">
    <property type="entry name" value="ZGC:136858"/>
    <property type="match status" value="1"/>
</dbReference>
<reference evidence="7" key="1">
    <citation type="journal article" date="2020" name="mSystems">
        <title>Genome- and Community-Level Interaction Insights into Carbon Utilization and Element Cycling Functions of Hydrothermarchaeota in Hydrothermal Sediment.</title>
        <authorList>
            <person name="Zhou Z."/>
            <person name="Liu Y."/>
            <person name="Xu W."/>
            <person name="Pan J."/>
            <person name="Luo Z.H."/>
            <person name="Li M."/>
        </authorList>
    </citation>
    <scope>NUCLEOTIDE SEQUENCE [LARGE SCALE GENOMIC DNA]</scope>
    <source>
        <strain evidence="7">SpSt-609</strain>
    </source>
</reference>
<protein>
    <recommendedName>
        <fullName evidence="6">Pseudouridine-5'-phosphate glycosidase</fullName>
        <shortName evidence="6">PsiMP glycosidase</shortName>
        <ecNumber evidence="6">4.2.1.70</ecNumber>
    </recommendedName>
</protein>
<comment type="subunit">
    <text evidence="6">Homotrimer.</text>
</comment>
<feature type="active site" description="Nucleophile" evidence="6">
    <location>
        <position position="160"/>
    </location>
</feature>
<feature type="binding site" evidence="6">
    <location>
        <position position="90"/>
    </location>
    <ligand>
        <name>substrate</name>
    </ligand>
</feature>
<dbReference type="InterPro" id="IPR007342">
    <property type="entry name" value="PsuG"/>
</dbReference>